<proteinExistence type="inferred from homology"/>
<evidence type="ECO:0000256" key="7">
    <source>
        <dbReference type="HAMAP-Rule" id="MF_00746"/>
    </source>
</evidence>
<feature type="binding site" evidence="7">
    <location>
        <position position="98"/>
    </location>
    <ligand>
        <name>Zn(2+)</name>
        <dbReference type="ChEBI" id="CHEBI:29105"/>
    </ligand>
</feature>
<dbReference type="EMBL" id="CWJL01000024">
    <property type="protein sequence ID" value="CRY68679.1"/>
    <property type="molecule type" value="Genomic_DNA"/>
</dbReference>
<comment type="similarity">
    <text evidence="2 7">Belongs to the SprT family.</text>
</comment>
<name>A0A0T9QER4_9GAMM</name>
<dbReference type="Proteomes" id="UP000045840">
    <property type="component" value="Unassembled WGS sequence"/>
</dbReference>
<reference evidence="10 11" key="1">
    <citation type="submission" date="2015-03" db="EMBL/GenBank/DDBJ databases">
        <authorList>
            <consortium name="Pathogen Informatics"/>
            <person name="Murphy D."/>
        </authorList>
    </citation>
    <scope>NUCLEOTIDE SEQUENCE [LARGE SCALE GENOMIC DNA]</scope>
    <source>
        <strain evidence="10">Type strain: CIP110230</strain>
        <strain evidence="11">type strain: CIP110230</strain>
    </source>
</reference>
<accession>A0A0T9QER4</accession>
<dbReference type="Pfam" id="PF10263">
    <property type="entry name" value="SprT-like"/>
    <property type="match status" value="1"/>
</dbReference>
<evidence type="ECO:0000259" key="8">
    <source>
        <dbReference type="SMART" id="SM00731"/>
    </source>
</evidence>
<dbReference type="Proteomes" id="UP000044625">
    <property type="component" value="Unassembled WGS sequence"/>
</dbReference>
<dbReference type="Pfam" id="PF17283">
    <property type="entry name" value="Zn_ribbon_SprT"/>
    <property type="match status" value="1"/>
</dbReference>
<keyword evidence="4 7" id="KW-0963">Cytoplasm</keyword>
<evidence type="ECO:0000313" key="12">
    <source>
        <dbReference type="Proteomes" id="UP000045840"/>
    </source>
</evidence>
<dbReference type="InterPro" id="IPR035240">
    <property type="entry name" value="SprT_Zn_ribbon"/>
</dbReference>
<evidence type="ECO:0000256" key="5">
    <source>
        <dbReference type="ARBA" id="ARBA00022723"/>
    </source>
</evidence>
<dbReference type="InterPro" id="IPR006640">
    <property type="entry name" value="SprT-like_domain"/>
</dbReference>
<dbReference type="NCBIfam" id="NF003421">
    <property type="entry name" value="PRK04860.1"/>
    <property type="match status" value="1"/>
</dbReference>
<dbReference type="HAMAP" id="MF_00746">
    <property type="entry name" value="SprT"/>
    <property type="match status" value="1"/>
</dbReference>
<dbReference type="SMART" id="SM00731">
    <property type="entry name" value="SprT"/>
    <property type="match status" value="1"/>
</dbReference>
<feature type="domain" description="SprT-like" evidence="8">
    <location>
        <begin position="36"/>
        <end position="185"/>
    </location>
</feature>
<reference evidence="12" key="3">
    <citation type="submission" date="2015-03" db="EMBL/GenBank/DDBJ databases">
        <authorList>
            <consortium name="Pathogen Informatics"/>
        </authorList>
    </citation>
    <scope>NUCLEOTIDE SEQUENCE [LARGE SCALE GENOMIC DNA]</scope>
    <source>
        <strain evidence="12">A125KOH2</strain>
    </source>
</reference>
<comment type="subcellular location">
    <subcellularLocation>
        <location evidence="1 7">Cytoplasm</location>
    </subcellularLocation>
</comment>
<sequence>MGLSRLLACIWLPAVLFFRNMSTLRIPIALQQAIMRCLRHKLQLANQHLGTAYPEPKINYHQRGTSAGSAYLQSFEIRLNPVLLLENQQSFIDEVVPHELAHLLVYRQFGRVAPHGAEWRWMMEHVLQVPASRTHQFEVASVRSKTFNYQCTCQQHALTIRRHNKVQRGESEYRCRHCGEKLQFIAVKSG</sequence>
<dbReference type="GO" id="GO:0005737">
    <property type="term" value="C:cytoplasm"/>
    <property type="evidence" value="ECO:0007669"/>
    <property type="project" value="UniProtKB-SubCell"/>
</dbReference>
<dbReference type="PANTHER" id="PTHR38773:SF1">
    <property type="entry name" value="PROTEIN SPRT"/>
    <property type="match status" value="1"/>
</dbReference>
<evidence type="ECO:0000256" key="3">
    <source>
        <dbReference type="ARBA" id="ARBA00020082"/>
    </source>
</evidence>
<dbReference type="InterPro" id="IPR023483">
    <property type="entry name" value="Uncharacterised_SprT"/>
</dbReference>
<reference evidence="9" key="2">
    <citation type="submission" date="2015-03" db="EMBL/GenBank/DDBJ databases">
        <authorList>
            <person name="Murphy D."/>
        </authorList>
    </citation>
    <scope>NUCLEOTIDE SEQUENCE [LARGE SCALE GENOMIC DNA]</scope>
    <source>
        <strain evidence="9">A125KOH2</strain>
    </source>
</reference>
<feature type="active site" evidence="7">
    <location>
        <position position="99"/>
    </location>
</feature>
<evidence type="ECO:0000256" key="1">
    <source>
        <dbReference type="ARBA" id="ARBA00004496"/>
    </source>
</evidence>
<evidence type="ECO:0000256" key="2">
    <source>
        <dbReference type="ARBA" id="ARBA00006591"/>
    </source>
</evidence>
<dbReference type="GO" id="GO:0006950">
    <property type="term" value="P:response to stress"/>
    <property type="evidence" value="ECO:0007669"/>
    <property type="project" value="UniProtKB-ARBA"/>
</dbReference>
<keyword evidence="5 7" id="KW-0479">Metal-binding</keyword>
<keyword evidence="11" id="KW-1185">Reference proteome</keyword>
<evidence type="ECO:0000256" key="4">
    <source>
        <dbReference type="ARBA" id="ARBA00022490"/>
    </source>
</evidence>
<evidence type="ECO:0000313" key="11">
    <source>
        <dbReference type="Proteomes" id="UP000044625"/>
    </source>
</evidence>
<protein>
    <recommendedName>
        <fullName evidence="3 7">Protein SprT</fullName>
    </recommendedName>
</protein>
<comment type="cofactor">
    <cofactor evidence="7">
        <name>Zn(2+)</name>
        <dbReference type="ChEBI" id="CHEBI:29105"/>
    </cofactor>
    <text evidence="7">Binds 1 zinc ion.</text>
</comment>
<dbReference type="STRING" id="1288385.ERS137968_03799"/>
<gene>
    <name evidence="7" type="primary">sprT</name>
    <name evidence="9" type="ORF">ERS008529_03021</name>
    <name evidence="10" type="ORF">ERS137968_03799</name>
</gene>
<feature type="binding site" evidence="7">
    <location>
        <position position="102"/>
    </location>
    <ligand>
        <name>Zn(2+)</name>
        <dbReference type="ChEBI" id="CHEBI:29105"/>
    </ligand>
</feature>
<organism evidence="9 12">
    <name type="scientific">Yersinia pekkanenii</name>
    <dbReference type="NCBI Taxonomy" id="1288385"/>
    <lineage>
        <taxon>Bacteria</taxon>
        <taxon>Pseudomonadati</taxon>
        <taxon>Pseudomonadota</taxon>
        <taxon>Gammaproteobacteria</taxon>
        <taxon>Enterobacterales</taxon>
        <taxon>Yersiniaceae</taxon>
        <taxon>Yersinia</taxon>
    </lineage>
</organism>
<evidence type="ECO:0000313" key="9">
    <source>
        <dbReference type="EMBL" id="CNI08294.1"/>
    </source>
</evidence>
<evidence type="ECO:0000256" key="6">
    <source>
        <dbReference type="ARBA" id="ARBA00022833"/>
    </source>
</evidence>
<dbReference type="PANTHER" id="PTHR38773">
    <property type="entry name" value="PROTEIN SPRT"/>
    <property type="match status" value="1"/>
</dbReference>
<dbReference type="EMBL" id="CQAZ01000027">
    <property type="protein sequence ID" value="CNI08294.1"/>
    <property type="molecule type" value="Genomic_DNA"/>
</dbReference>
<evidence type="ECO:0000313" key="10">
    <source>
        <dbReference type="EMBL" id="CRY68679.1"/>
    </source>
</evidence>
<keyword evidence="6 7" id="KW-0862">Zinc</keyword>
<dbReference type="GO" id="GO:0008270">
    <property type="term" value="F:zinc ion binding"/>
    <property type="evidence" value="ECO:0007669"/>
    <property type="project" value="UniProtKB-UniRule"/>
</dbReference>
<dbReference type="Gene3D" id="3.30.2010.10">
    <property type="entry name" value="Metalloproteases ('zincins'), catalytic domain"/>
    <property type="match status" value="1"/>
</dbReference>
<dbReference type="AlphaFoldDB" id="A0A0T9QER4"/>